<feature type="chain" id="PRO_5043899781" description="Secreted protein" evidence="1">
    <location>
        <begin position="41"/>
        <end position="105"/>
    </location>
</feature>
<sequence length="105" mass="11250">MLPTLLGDRASNEARRGVDFFLFSFFSFLLQFAGLRGASADHHGINCDAPLAHSATIMRSPARASLGAIWVRAKVTRPKYISVEALVGALVLQVKSHGVQDGGRG</sequence>
<evidence type="ECO:0000313" key="3">
    <source>
        <dbReference type="Proteomes" id="UP001066276"/>
    </source>
</evidence>
<dbReference type="AlphaFoldDB" id="A0AAV7PQT8"/>
<gene>
    <name evidence="2" type="ORF">NDU88_007645</name>
</gene>
<name>A0AAV7PQT8_PLEWA</name>
<organism evidence="2 3">
    <name type="scientific">Pleurodeles waltl</name>
    <name type="common">Iberian ribbed newt</name>
    <dbReference type="NCBI Taxonomy" id="8319"/>
    <lineage>
        <taxon>Eukaryota</taxon>
        <taxon>Metazoa</taxon>
        <taxon>Chordata</taxon>
        <taxon>Craniata</taxon>
        <taxon>Vertebrata</taxon>
        <taxon>Euteleostomi</taxon>
        <taxon>Amphibia</taxon>
        <taxon>Batrachia</taxon>
        <taxon>Caudata</taxon>
        <taxon>Salamandroidea</taxon>
        <taxon>Salamandridae</taxon>
        <taxon>Pleurodelinae</taxon>
        <taxon>Pleurodeles</taxon>
    </lineage>
</organism>
<accession>A0AAV7PQT8</accession>
<evidence type="ECO:0000313" key="2">
    <source>
        <dbReference type="EMBL" id="KAJ1129274.1"/>
    </source>
</evidence>
<dbReference type="Proteomes" id="UP001066276">
    <property type="component" value="Chromosome 7"/>
</dbReference>
<reference evidence="2" key="1">
    <citation type="journal article" date="2022" name="bioRxiv">
        <title>Sequencing and chromosome-scale assembly of the giantPleurodeles waltlgenome.</title>
        <authorList>
            <person name="Brown T."/>
            <person name="Elewa A."/>
            <person name="Iarovenko S."/>
            <person name="Subramanian E."/>
            <person name="Araus A.J."/>
            <person name="Petzold A."/>
            <person name="Susuki M."/>
            <person name="Suzuki K.-i.T."/>
            <person name="Hayashi T."/>
            <person name="Toyoda A."/>
            <person name="Oliveira C."/>
            <person name="Osipova E."/>
            <person name="Leigh N.D."/>
            <person name="Simon A."/>
            <person name="Yun M.H."/>
        </authorList>
    </citation>
    <scope>NUCLEOTIDE SEQUENCE</scope>
    <source>
        <strain evidence="2">20211129_DDA</strain>
        <tissue evidence="2">Liver</tissue>
    </source>
</reference>
<keyword evidence="3" id="KW-1185">Reference proteome</keyword>
<evidence type="ECO:0000256" key="1">
    <source>
        <dbReference type="SAM" id="SignalP"/>
    </source>
</evidence>
<feature type="non-terminal residue" evidence="2">
    <location>
        <position position="105"/>
    </location>
</feature>
<keyword evidence="1" id="KW-0732">Signal</keyword>
<comment type="caution">
    <text evidence="2">The sequence shown here is derived from an EMBL/GenBank/DDBJ whole genome shotgun (WGS) entry which is preliminary data.</text>
</comment>
<feature type="signal peptide" evidence="1">
    <location>
        <begin position="1"/>
        <end position="40"/>
    </location>
</feature>
<protein>
    <recommendedName>
        <fullName evidence="4">Secreted protein</fullName>
    </recommendedName>
</protein>
<proteinExistence type="predicted"/>
<dbReference type="EMBL" id="JANPWB010000011">
    <property type="protein sequence ID" value="KAJ1129274.1"/>
    <property type="molecule type" value="Genomic_DNA"/>
</dbReference>
<evidence type="ECO:0008006" key="4">
    <source>
        <dbReference type="Google" id="ProtNLM"/>
    </source>
</evidence>